<evidence type="ECO:0000256" key="1">
    <source>
        <dbReference type="ARBA" id="ARBA00004177"/>
    </source>
</evidence>
<protein>
    <recommendedName>
        <fullName evidence="6">Charged multivesicular body protein 7</fullName>
    </recommendedName>
</protein>
<dbReference type="PANTHER" id="PTHR22761:SF10">
    <property type="entry name" value="GH13992P"/>
    <property type="match status" value="1"/>
</dbReference>
<accession>A0ABQ9JYQ8</accession>
<comment type="subcellular location">
    <subcellularLocation>
        <location evidence="1">Endosome</location>
    </subcellularLocation>
</comment>
<evidence type="ECO:0008006" key="6">
    <source>
        <dbReference type="Google" id="ProtNLM"/>
    </source>
</evidence>
<comment type="caution">
    <text evidence="4">The sequence shown here is derived from an EMBL/GenBank/DDBJ whole genome shotgun (WGS) entry which is preliminary data.</text>
</comment>
<evidence type="ECO:0000313" key="5">
    <source>
        <dbReference type="Proteomes" id="UP001162164"/>
    </source>
</evidence>
<gene>
    <name evidence="4" type="ORF">NQ317_014302</name>
</gene>
<keyword evidence="3" id="KW-0967">Endosome</keyword>
<evidence type="ECO:0000256" key="2">
    <source>
        <dbReference type="ARBA" id="ARBA00006190"/>
    </source>
</evidence>
<reference evidence="4" key="1">
    <citation type="journal article" date="2023" name="Insect Mol. Biol.">
        <title>Genome sequencing provides insights into the evolution of gene families encoding plant cell wall-degrading enzymes in longhorned beetles.</title>
        <authorList>
            <person name="Shin N.R."/>
            <person name="Okamura Y."/>
            <person name="Kirsch R."/>
            <person name="Pauchet Y."/>
        </authorList>
    </citation>
    <scope>NUCLEOTIDE SEQUENCE</scope>
    <source>
        <strain evidence="4">MMC_N1</strain>
    </source>
</reference>
<proteinExistence type="inferred from homology"/>
<dbReference type="Pfam" id="PF25880">
    <property type="entry name" value="WHD_CHMP7_1st"/>
    <property type="match status" value="1"/>
</dbReference>
<dbReference type="EMBL" id="JAPWTJ010000097">
    <property type="protein sequence ID" value="KAJ8983006.1"/>
    <property type="molecule type" value="Genomic_DNA"/>
</dbReference>
<dbReference type="Gene3D" id="6.10.140.1230">
    <property type="match status" value="1"/>
</dbReference>
<dbReference type="Proteomes" id="UP001162164">
    <property type="component" value="Unassembled WGS sequence"/>
</dbReference>
<keyword evidence="5" id="KW-1185">Reference proteome</keyword>
<dbReference type="Pfam" id="PF03357">
    <property type="entry name" value="Snf7"/>
    <property type="match status" value="1"/>
</dbReference>
<evidence type="ECO:0000256" key="3">
    <source>
        <dbReference type="ARBA" id="ARBA00022753"/>
    </source>
</evidence>
<organism evidence="4 5">
    <name type="scientific">Molorchus minor</name>
    <dbReference type="NCBI Taxonomy" id="1323400"/>
    <lineage>
        <taxon>Eukaryota</taxon>
        <taxon>Metazoa</taxon>
        <taxon>Ecdysozoa</taxon>
        <taxon>Arthropoda</taxon>
        <taxon>Hexapoda</taxon>
        <taxon>Insecta</taxon>
        <taxon>Pterygota</taxon>
        <taxon>Neoptera</taxon>
        <taxon>Endopterygota</taxon>
        <taxon>Coleoptera</taxon>
        <taxon>Polyphaga</taxon>
        <taxon>Cucujiformia</taxon>
        <taxon>Chrysomeloidea</taxon>
        <taxon>Cerambycidae</taxon>
        <taxon>Lamiinae</taxon>
        <taxon>Monochamini</taxon>
        <taxon>Molorchus</taxon>
    </lineage>
</organism>
<dbReference type="PANTHER" id="PTHR22761">
    <property type="entry name" value="CHARGED MULTIVESICULAR BODY PROTEIN"/>
    <property type="match status" value="1"/>
</dbReference>
<dbReference type="InterPro" id="IPR005024">
    <property type="entry name" value="Snf7_fam"/>
</dbReference>
<comment type="similarity">
    <text evidence="2">Belongs to the SNF7 family.</text>
</comment>
<sequence>MFQIPEDKLPNSLKDEQRINVLFAPLRNQSVNAKDWENKISAWKNILKIYCESNDVYSFTLTSLNKIFVRNGRPPSCFNEVISEMIKTGELQVIDVFLKKSSDTWSGWAADVFIKRPLSWSFNKIKNSIFMFTNNDKDNTFVYLEVIKLKCDNLLISLNHLLSLLGKNCEHIDNIKLVLHYLLIQHKIDIMKLNSKGNDELETFLIKFGDGSKVTLISEKDIGIYTLERNEGLISKNIESLEDEIQNCVKDAKLHLSKNHRQMAKSSLRKKHELEKKANALHNIQILLEQIHETHTDAHVWEAYKNALSAFDTTFKDTGMSEDVIEDTMIKLGDMLDRHEDIQTALARPMDTNDSDLEEELAELLRNDTGDVPPDDSGFTNDLEKHMEKLSLELPDVPSKSPDVSVQEASLQICATNK</sequence>
<name>A0ABQ9JYQ8_9CUCU</name>
<evidence type="ECO:0000313" key="4">
    <source>
        <dbReference type="EMBL" id="KAJ8983006.1"/>
    </source>
</evidence>